<feature type="region of interest" description="Disordered" evidence="2">
    <location>
        <begin position="217"/>
        <end position="241"/>
    </location>
</feature>
<evidence type="ECO:0000256" key="2">
    <source>
        <dbReference type="SAM" id="MobiDB-lite"/>
    </source>
</evidence>
<sequence>MQPPLAEVFDAVLADATVEAAETFLRGLLDAPTSSEEEELEGSGFTCTRWYELGCRPRNAVEAVIQALSKHPALGSCGLEGMAGAEWWWQEQLVGTDLPKEYHTDVDITRGDTGTFLRRLPVVSSVFYFGEVGGPTAVFDQAPVFDDAKATCMEPVLPTQAVLVRPRRNRYLLFRGECFHAVMGAPEKDAGQTRLTLLVNWWQPGALPGVACRCPPEQASGSGAAEGGDDKDKVRHDGVASTATRRVAAERRDCADFAEHLADWRLQIAPAAAGDVVWLHYPPSEAAFPFGFHWVTDDWPVASPTVFVLHIDGECSDETYEAIISELESASEEDASQDDENADAASVRSQLSDASHCSLDAYRYLPLHRALLAAGRTSVGGRFFWLPLPDWVVAALPSFSGEDESHEVDTHGIFFPEGLMPYQQLAVRRALAQDGKVLLADEMGLGKTAQALTIIAHYLDEEGPALVVTPSSLGAVWRSQARRWLKELRPSEVQLVTSTKDAPRPTSKLVIVSYATFVRNKAFTTTFSGEPWKIVVCDEAHNLRNPTSQRGKLLLPVLHAARRKVLVTGTPTPKQASEAYTLLHALRCLGCGFKEWCTRYGAARTEHREAEVAALLLEVMVRRMKADVMDQLPPKQRKRIELQLPASSAAAVKRLQAQALEGGGGGRGAKGDSHFEQLARLKEVAAQ</sequence>
<dbReference type="InterPro" id="IPR038718">
    <property type="entry name" value="SNF2-like_sf"/>
</dbReference>
<dbReference type="InterPro" id="IPR027417">
    <property type="entry name" value="P-loop_NTPase"/>
</dbReference>
<dbReference type="GO" id="GO:0005524">
    <property type="term" value="F:ATP binding"/>
    <property type="evidence" value="ECO:0007669"/>
    <property type="project" value="InterPro"/>
</dbReference>
<reference evidence="4" key="1">
    <citation type="submission" date="2021-02" db="EMBL/GenBank/DDBJ databases">
        <authorList>
            <person name="Dougan E. K."/>
            <person name="Rhodes N."/>
            <person name="Thang M."/>
            <person name="Chan C."/>
        </authorList>
    </citation>
    <scope>NUCLEOTIDE SEQUENCE</scope>
</reference>
<comment type="caution">
    <text evidence="4">The sequence shown here is derived from an EMBL/GenBank/DDBJ whole genome shotgun (WGS) entry which is preliminary data.</text>
</comment>
<feature type="compositionally biased region" description="Basic and acidic residues" evidence="2">
    <location>
        <begin position="228"/>
        <end position="238"/>
    </location>
</feature>
<dbReference type="Pfam" id="PF00176">
    <property type="entry name" value="SNF2-rel_dom"/>
    <property type="match status" value="1"/>
</dbReference>
<evidence type="ECO:0000313" key="4">
    <source>
        <dbReference type="EMBL" id="CAE8620934.1"/>
    </source>
</evidence>
<feature type="compositionally biased region" description="Acidic residues" evidence="2">
    <location>
        <begin position="329"/>
        <end position="342"/>
    </location>
</feature>
<evidence type="ECO:0000256" key="1">
    <source>
        <dbReference type="ARBA" id="ARBA00022801"/>
    </source>
</evidence>
<dbReference type="InterPro" id="IPR000330">
    <property type="entry name" value="SNF2_N"/>
</dbReference>
<gene>
    <name evidence="4" type="ORF">PGLA1383_LOCUS38458</name>
</gene>
<feature type="region of interest" description="Disordered" evidence="2">
    <location>
        <begin position="328"/>
        <end position="347"/>
    </location>
</feature>
<keyword evidence="5" id="KW-1185">Reference proteome</keyword>
<dbReference type="AlphaFoldDB" id="A0A813G3N1"/>
<proteinExistence type="predicted"/>
<keyword evidence="1" id="KW-0378">Hydrolase</keyword>
<dbReference type="SMART" id="SM00487">
    <property type="entry name" value="DEXDc"/>
    <property type="match status" value="1"/>
</dbReference>
<dbReference type="Gene3D" id="3.40.50.10810">
    <property type="entry name" value="Tandem AAA-ATPase domain"/>
    <property type="match status" value="1"/>
</dbReference>
<dbReference type="OrthoDB" id="2801544at2759"/>
<dbReference type="GO" id="GO:0031297">
    <property type="term" value="P:replication fork processing"/>
    <property type="evidence" value="ECO:0007669"/>
    <property type="project" value="TreeGrafter"/>
</dbReference>
<dbReference type="PANTHER" id="PTHR45766">
    <property type="entry name" value="DNA ANNEALING HELICASE AND ENDONUCLEASE ZRANB3 FAMILY MEMBER"/>
    <property type="match status" value="1"/>
</dbReference>
<evidence type="ECO:0000259" key="3">
    <source>
        <dbReference type="PROSITE" id="PS51192"/>
    </source>
</evidence>
<organism evidence="4 5">
    <name type="scientific">Polarella glacialis</name>
    <name type="common">Dinoflagellate</name>
    <dbReference type="NCBI Taxonomy" id="89957"/>
    <lineage>
        <taxon>Eukaryota</taxon>
        <taxon>Sar</taxon>
        <taxon>Alveolata</taxon>
        <taxon>Dinophyceae</taxon>
        <taxon>Suessiales</taxon>
        <taxon>Suessiaceae</taxon>
        <taxon>Polarella</taxon>
    </lineage>
</organism>
<dbReference type="PANTHER" id="PTHR45766:SF6">
    <property type="entry name" value="SWI_SNF-RELATED MATRIX-ASSOCIATED ACTIN-DEPENDENT REGULATOR OF CHROMATIN SUBFAMILY A-LIKE PROTEIN 1"/>
    <property type="match status" value="1"/>
</dbReference>
<dbReference type="GO" id="GO:0016787">
    <property type="term" value="F:hydrolase activity"/>
    <property type="evidence" value="ECO:0007669"/>
    <property type="project" value="UniProtKB-KW"/>
</dbReference>
<dbReference type="GO" id="GO:0006281">
    <property type="term" value="P:DNA repair"/>
    <property type="evidence" value="ECO:0007669"/>
    <property type="project" value="TreeGrafter"/>
</dbReference>
<accession>A0A813G3N1</accession>
<dbReference type="SUPFAM" id="SSF52540">
    <property type="entry name" value="P-loop containing nucleoside triphosphate hydrolases"/>
    <property type="match status" value="1"/>
</dbReference>
<dbReference type="InterPro" id="IPR014001">
    <property type="entry name" value="Helicase_ATP-bd"/>
</dbReference>
<dbReference type="EMBL" id="CAJNNV010027610">
    <property type="protein sequence ID" value="CAE8620934.1"/>
    <property type="molecule type" value="Genomic_DNA"/>
</dbReference>
<feature type="non-terminal residue" evidence="4">
    <location>
        <position position="687"/>
    </location>
</feature>
<name>A0A813G3N1_POLGL</name>
<protein>
    <recommendedName>
        <fullName evidence="3">Helicase ATP-binding domain-containing protein</fullName>
    </recommendedName>
</protein>
<dbReference type="Proteomes" id="UP000654075">
    <property type="component" value="Unassembled WGS sequence"/>
</dbReference>
<dbReference type="PROSITE" id="PS51192">
    <property type="entry name" value="HELICASE_ATP_BIND_1"/>
    <property type="match status" value="1"/>
</dbReference>
<evidence type="ECO:0000313" key="5">
    <source>
        <dbReference type="Proteomes" id="UP000654075"/>
    </source>
</evidence>
<feature type="domain" description="Helicase ATP-binding" evidence="3">
    <location>
        <begin position="428"/>
        <end position="589"/>
    </location>
</feature>